<evidence type="ECO:0000256" key="9">
    <source>
        <dbReference type="ARBA" id="ARBA00023136"/>
    </source>
</evidence>
<evidence type="ECO:0000256" key="10">
    <source>
        <dbReference type="ARBA" id="ARBA00023157"/>
    </source>
</evidence>
<evidence type="ECO:0000256" key="11">
    <source>
        <dbReference type="ARBA" id="ARBA00023170"/>
    </source>
</evidence>
<dbReference type="GO" id="GO:0030175">
    <property type="term" value="C:filopodium"/>
    <property type="evidence" value="ECO:0007669"/>
    <property type="project" value="UniProtKB-SubCell"/>
</dbReference>
<dbReference type="PROSITE" id="PS50041">
    <property type="entry name" value="C_TYPE_LECTIN_2"/>
    <property type="match status" value="1"/>
</dbReference>
<evidence type="ECO:0000256" key="12">
    <source>
        <dbReference type="ARBA" id="ARBA00023180"/>
    </source>
</evidence>
<gene>
    <name evidence="19" type="ORF">NDU88_001219</name>
</gene>
<keyword evidence="20" id="KW-1185">Reference proteome</keyword>
<evidence type="ECO:0000256" key="13">
    <source>
        <dbReference type="ARBA" id="ARBA00023273"/>
    </source>
</evidence>
<keyword evidence="7" id="KW-0430">Lectin</keyword>
<keyword evidence="6 17" id="KW-0732">Signal</keyword>
<keyword evidence="13" id="KW-0966">Cell projection</keyword>
<feature type="chain" id="PRO_5043395298" description="CD302 antigen" evidence="17">
    <location>
        <begin position="23"/>
        <end position="237"/>
    </location>
</feature>
<dbReference type="SUPFAM" id="SSF56436">
    <property type="entry name" value="C-type lectin-like"/>
    <property type="match status" value="1"/>
</dbReference>
<comment type="function">
    <text evidence="14">Potential multifunctional C-type lectin receptor that may play roles in endocytosis and phagocytosis as well as in cell adhesion and migration.</text>
</comment>
<keyword evidence="12" id="KW-0325">Glycoprotein</keyword>
<evidence type="ECO:0000256" key="2">
    <source>
        <dbReference type="ARBA" id="ARBA00004486"/>
    </source>
</evidence>
<keyword evidence="4" id="KW-0963">Cytoplasm</keyword>
<dbReference type="InterPro" id="IPR016187">
    <property type="entry name" value="CTDL_fold"/>
</dbReference>
<dbReference type="Gene3D" id="3.10.100.10">
    <property type="entry name" value="Mannose-Binding Protein A, subunit A"/>
    <property type="match status" value="1"/>
</dbReference>
<keyword evidence="5 16" id="KW-0812">Transmembrane</keyword>
<evidence type="ECO:0000256" key="3">
    <source>
        <dbReference type="ARBA" id="ARBA00004544"/>
    </source>
</evidence>
<feature type="signal peptide" evidence="17">
    <location>
        <begin position="1"/>
        <end position="22"/>
    </location>
</feature>
<sequence length="237" mass="26965">MKSDVSVFQIFTVFLILDSIRAGGSDECPSSMWIQFRSGCYTLLPAALKNTFGIDKARELCKVSGADIISINNEEENIFITETFKKEWQGPEEVFLGIFFDTDDNTFKWFDNSEVTFTNWTEEEVSEELLNTCAALHTRSGRWRKMSCENFTEMRTLCKVTLYSNRKNGDSDQNILTLSLVIVFSMLISVAVIIILAQCKRRALSSRLSSTSYQPANRAPFNDESILVDAEEREFCA</sequence>
<comment type="subcellular location">
    <subcellularLocation>
        <location evidence="2">Cell projection</location>
        <location evidence="2">Filopodium</location>
    </subcellularLocation>
    <subcellularLocation>
        <location evidence="3">Cytoplasm</location>
        <location evidence="3">Cell cortex</location>
    </subcellularLocation>
    <subcellularLocation>
        <location evidence="1">Membrane</location>
        <topology evidence="1">Single-pass type I membrane protein</topology>
    </subcellularLocation>
</comment>
<evidence type="ECO:0000256" key="1">
    <source>
        <dbReference type="ARBA" id="ARBA00004479"/>
    </source>
</evidence>
<dbReference type="CDD" id="cd00037">
    <property type="entry name" value="CLECT"/>
    <property type="match status" value="1"/>
</dbReference>
<evidence type="ECO:0000256" key="6">
    <source>
        <dbReference type="ARBA" id="ARBA00022729"/>
    </source>
</evidence>
<comment type="caution">
    <text evidence="19">The sequence shown here is derived from an EMBL/GenBank/DDBJ whole genome shotgun (WGS) entry which is preliminary data.</text>
</comment>
<evidence type="ECO:0000313" key="20">
    <source>
        <dbReference type="Proteomes" id="UP001066276"/>
    </source>
</evidence>
<dbReference type="SMART" id="SM00034">
    <property type="entry name" value="CLECT"/>
    <property type="match status" value="1"/>
</dbReference>
<protein>
    <recommendedName>
        <fullName evidence="15">CD302 antigen</fullName>
    </recommendedName>
</protein>
<keyword evidence="11" id="KW-0675">Receptor</keyword>
<evidence type="ECO:0000256" key="16">
    <source>
        <dbReference type="SAM" id="Phobius"/>
    </source>
</evidence>
<dbReference type="InterPro" id="IPR001304">
    <property type="entry name" value="C-type_lectin-like"/>
</dbReference>
<dbReference type="GO" id="GO:0016020">
    <property type="term" value="C:membrane"/>
    <property type="evidence" value="ECO:0007669"/>
    <property type="project" value="UniProtKB-SubCell"/>
</dbReference>
<dbReference type="FunFam" id="3.10.100.10:FF:000082">
    <property type="entry name" value="CD302 antigen isoform X2"/>
    <property type="match status" value="1"/>
</dbReference>
<keyword evidence="9 16" id="KW-0472">Membrane</keyword>
<evidence type="ECO:0000256" key="14">
    <source>
        <dbReference type="ARBA" id="ARBA00037495"/>
    </source>
</evidence>
<feature type="domain" description="C-type lectin" evidence="18">
    <location>
        <begin position="36"/>
        <end position="149"/>
    </location>
</feature>
<dbReference type="AlphaFoldDB" id="A0AAV7THZ1"/>
<dbReference type="EMBL" id="JANPWB010000006">
    <property type="protein sequence ID" value="KAJ1175934.1"/>
    <property type="molecule type" value="Genomic_DNA"/>
</dbReference>
<keyword evidence="8 16" id="KW-1133">Transmembrane helix</keyword>
<organism evidence="19 20">
    <name type="scientific">Pleurodeles waltl</name>
    <name type="common">Iberian ribbed newt</name>
    <dbReference type="NCBI Taxonomy" id="8319"/>
    <lineage>
        <taxon>Eukaryota</taxon>
        <taxon>Metazoa</taxon>
        <taxon>Chordata</taxon>
        <taxon>Craniata</taxon>
        <taxon>Vertebrata</taxon>
        <taxon>Euteleostomi</taxon>
        <taxon>Amphibia</taxon>
        <taxon>Batrachia</taxon>
        <taxon>Caudata</taxon>
        <taxon>Salamandroidea</taxon>
        <taxon>Salamandridae</taxon>
        <taxon>Pleurodelinae</taxon>
        <taxon>Pleurodeles</taxon>
    </lineage>
</organism>
<evidence type="ECO:0000313" key="19">
    <source>
        <dbReference type="EMBL" id="KAJ1175934.1"/>
    </source>
</evidence>
<dbReference type="PANTHER" id="PTHR22803">
    <property type="entry name" value="MANNOSE, PHOSPHOLIPASE, LECTIN RECEPTOR RELATED"/>
    <property type="match status" value="1"/>
</dbReference>
<evidence type="ECO:0000256" key="17">
    <source>
        <dbReference type="SAM" id="SignalP"/>
    </source>
</evidence>
<accession>A0AAV7THZ1</accession>
<dbReference type="GO" id="GO:0030246">
    <property type="term" value="F:carbohydrate binding"/>
    <property type="evidence" value="ECO:0007669"/>
    <property type="project" value="UniProtKB-KW"/>
</dbReference>
<evidence type="ECO:0000256" key="7">
    <source>
        <dbReference type="ARBA" id="ARBA00022734"/>
    </source>
</evidence>
<dbReference type="GO" id="GO:0005938">
    <property type="term" value="C:cell cortex"/>
    <property type="evidence" value="ECO:0007669"/>
    <property type="project" value="UniProtKB-SubCell"/>
</dbReference>
<dbReference type="InterPro" id="IPR050111">
    <property type="entry name" value="C-type_lectin/snaclec_domain"/>
</dbReference>
<evidence type="ECO:0000256" key="15">
    <source>
        <dbReference type="ARBA" id="ARBA00040676"/>
    </source>
</evidence>
<dbReference type="Pfam" id="PF00059">
    <property type="entry name" value="Lectin_C"/>
    <property type="match status" value="1"/>
</dbReference>
<dbReference type="InterPro" id="IPR016186">
    <property type="entry name" value="C-type_lectin-like/link_sf"/>
</dbReference>
<keyword evidence="10" id="KW-1015">Disulfide bond</keyword>
<feature type="transmembrane region" description="Helical" evidence="16">
    <location>
        <begin position="175"/>
        <end position="197"/>
    </location>
</feature>
<evidence type="ECO:0000256" key="5">
    <source>
        <dbReference type="ARBA" id="ARBA00022692"/>
    </source>
</evidence>
<evidence type="ECO:0000256" key="8">
    <source>
        <dbReference type="ARBA" id="ARBA00022989"/>
    </source>
</evidence>
<name>A0AAV7THZ1_PLEWA</name>
<evidence type="ECO:0000256" key="4">
    <source>
        <dbReference type="ARBA" id="ARBA00022490"/>
    </source>
</evidence>
<evidence type="ECO:0000259" key="18">
    <source>
        <dbReference type="PROSITE" id="PS50041"/>
    </source>
</evidence>
<reference evidence="19" key="1">
    <citation type="journal article" date="2022" name="bioRxiv">
        <title>Sequencing and chromosome-scale assembly of the giantPleurodeles waltlgenome.</title>
        <authorList>
            <person name="Brown T."/>
            <person name="Elewa A."/>
            <person name="Iarovenko S."/>
            <person name="Subramanian E."/>
            <person name="Araus A.J."/>
            <person name="Petzold A."/>
            <person name="Susuki M."/>
            <person name="Suzuki K.-i.T."/>
            <person name="Hayashi T."/>
            <person name="Toyoda A."/>
            <person name="Oliveira C."/>
            <person name="Osipova E."/>
            <person name="Leigh N.D."/>
            <person name="Simon A."/>
            <person name="Yun M.H."/>
        </authorList>
    </citation>
    <scope>NUCLEOTIDE SEQUENCE</scope>
    <source>
        <strain evidence="19">20211129_DDA</strain>
        <tissue evidence="19">Liver</tissue>
    </source>
</reference>
<dbReference type="Proteomes" id="UP001066276">
    <property type="component" value="Chromosome 3_2"/>
</dbReference>
<proteinExistence type="predicted"/>